<dbReference type="Pfam" id="PF01391">
    <property type="entry name" value="Collagen"/>
    <property type="match status" value="1"/>
</dbReference>
<evidence type="ECO:0000256" key="3">
    <source>
        <dbReference type="ARBA" id="ARBA00022729"/>
    </source>
</evidence>
<feature type="signal peptide" evidence="5">
    <location>
        <begin position="1"/>
        <end position="24"/>
    </location>
</feature>
<organism evidence="7 8">
    <name type="scientific">Patiria miniata</name>
    <name type="common">Bat star</name>
    <name type="synonym">Asterina miniata</name>
    <dbReference type="NCBI Taxonomy" id="46514"/>
    <lineage>
        <taxon>Eukaryota</taxon>
        <taxon>Metazoa</taxon>
        <taxon>Echinodermata</taxon>
        <taxon>Eleutherozoa</taxon>
        <taxon>Asterozoa</taxon>
        <taxon>Asteroidea</taxon>
        <taxon>Valvatacea</taxon>
        <taxon>Valvatida</taxon>
        <taxon>Asterinidae</taxon>
        <taxon>Patiria</taxon>
    </lineage>
</organism>
<dbReference type="SUPFAM" id="SSF49842">
    <property type="entry name" value="TNF-like"/>
    <property type="match status" value="1"/>
</dbReference>
<dbReference type="InterPro" id="IPR050392">
    <property type="entry name" value="Collagen/C1q_domain"/>
</dbReference>
<dbReference type="RefSeq" id="XP_038077201.1">
    <property type="nucleotide sequence ID" value="XM_038221273.1"/>
</dbReference>
<keyword evidence="3 5" id="KW-0732">Signal</keyword>
<feature type="region of interest" description="Disordered" evidence="4">
    <location>
        <begin position="62"/>
        <end position="105"/>
    </location>
</feature>
<evidence type="ECO:0000259" key="6">
    <source>
        <dbReference type="PROSITE" id="PS50871"/>
    </source>
</evidence>
<dbReference type="OrthoDB" id="8044756at2759"/>
<dbReference type="AlphaFoldDB" id="A0A914BNA1"/>
<dbReference type="PANTHER" id="PTHR15427:SF33">
    <property type="entry name" value="COLLAGEN IV NC1 DOMAIN-CONTAINING PROTEIN"/>
    <property type="match status" value="1"/>
</dbReference>
<feature type="chain" id="PRO_5037088550" description="C1q domain-containing protein" evidence="5">
    <location>
        <begin position="25"/>
        <end position="189"/>
    </location>
</feature>
<evidence type="ECO:0000313" key="8">
    <source>
        <dbReference type="Proteomes" id="UP000887568"/>
    </source>
</evidence>
<dbReference type="PROSITE" id="PS50871">
    <property type="entry name" value="C1Q"/>
    <property type="match status" value="1"/>
</dbReference>
<dbReference type="SMART" id="SM00110">
    <property type="entry name" value="C1Q"/>
    <property type="match status" value="1"/>
</dbReference>
<dbReference type="Pfam" id="PF00386">
    <property type="entry name" value="C1q"/>
    <property type="match status" value="1"/>
</dbReference>
<evidence type="ECO:0000256" key="4">
    <source>
        <dbReference type="SAM" id="MobiDB-lite"/>
    </source>
</evidence>
<dbReference type="GO" id="GO:0005581">
    <property type="term" value="C:collagen trimer"/>
    <property type="evidence" value="ECO:0007669"/>
    <property type="project" value="UniProtKB-KW"/>
</dbReference>
<evidence type="ECO:0000256" key="1">
    <source>
        <dbReference type="ARBA" id="ARBA00004613"/>
    </source>
</evidence>
<name>A0A914BNA1_PATMI</name>
<evidence type="ECO:0000256" key="5">
    <source>
        <dbReference type="SAM" id="SignalP"/>
    </source>
</evidence>
<dbReference type="InterPro" id="IPR008983">
    <property type="entry name" value="Tumour_necrosis_fac-like_dom"/>
</dbReference>
<proteinExistence type="predicted"/>
<dbReference type="PANTHER" id="PTHR15427">
    <property type="entry name" value="EMILIN ELASTIN MICROFIBRIL INTERFACE-LOCATED PROTEIN ELASTIN MICROFIBRIL INTERFACER"/>
    <property type="match status" value="1"/>
</dbReference>
<dbReference type="Gene3D" id="2.60.120.40">
    <property type="match status" value="1"/>
</dbReference>
<protein>
    <recommendedName>
        <fullName evidence="6">C1q domain-containing protein</fullName>
    </recommendedName>
</protein>
<feature type="compositionally biased region" description="Basic and acidic residues" evidence="4">
    <location>
        <begin position="94"/>
        <end position="105"/>
    </location>
</feature>
<dbReference type="InterPro" id="IPR008160">
    <property type="entry name" value="Collagen"/>
</dbReference>
<feature type="domain" description="C1q" evidence="6">
    <location>
        <begin position="85"/>
        <end position="189"/>
    </location>
</feature>
<evidence type="ECO:0000313" key="7">
    <source>
        <dbReference type="EnsemblMetazoa" id="XP_038077201.1"/>
    </source>
</evidence>
<evidence type="ECO:0000256" key="2">
    <source>
        <dbReference type="ARBA" id="ARBA00022525"/>
    </source>
</evidence>
<dbReference type="Proteomes" id="UP000887568">
    <property type="component" value="Unplaced"/>
</dbReference>
<accession>A0A914BNA1</accession>
<reference evidence="7" key="1">
    <citation type="submission" date="2022-11" db="UniProtKB">
        <authorList>
            <consortium name="EnsemblMetazoa"/>
        </authorList>
    </citation>
    <scope>IDENTIFICATION</scope>
</reference>
<dbReference type="InterPro" id="IPR001073">
    <property type="entry name" value="C1q_dom"/>
</dbReference>
<sequence length="189" mass="19578">MNSAQRMKICVATVFSIALLLGNSVNLRASITGPVPSDGDGPVTQECHKSCQQPVVLGTILQGPKGDAGEPGQKGDTGHKGLVGPTGKNGVKGQKGEPGESPDDRRVAFTVETKTLLPGTNFDLETGTFTCSVPGTYVFTFSVSKYTPSSNLAVHLRKNGAIFVSGGSNESSNGEQVITVAQSDRVTAL</sequence>
<dbReference type="GeneID" id="119745050"/>
<comment type="subcellular location">
    <subcellularLocation>
        <location evidence="1">Secreted</location>
    </subcellularLocation>
</comment>
<keyword evidence="2" id="KW-0964">Secreted</keyword>
<keyword evidence="8" id="KW-1185">Reference proteome</keyword>
<dbReference type="EnsemblMetazoa" id="XM_038221273.1">
    <property type="protein sequence ID" value="XP_038077201.1"/>
    <property type="gene ID" value="LOC119745050"/>
</dbReference>